<dbReference type="Gene3D" id="3.40.50.150">
    <property type="entry name" value="Vaccinia Virus protein VP39"/>
    <property type="match status" value="1"/>
</dbReference>
<accession>A0ABT7LEQ1</accession>
<feature type="domain" description="Methyltransferase" evidence="2">
    <location>
        <begin position="47"/>
        <end position="146"/>
    </location>
</feature>
<keyword evidence="3" id="KW-0489">Methyltransferase</keyword>
<dbReference type="InterPro" id="IPR041698">
    <property type="entry name" value="Methyltransf_25"/>
</dbReference>
<evidence type="ECO:0000313" key="4">
    <source>
        <dbReference type="Proteomes" id="UP001235343"/>
    </source>
</evidence>
<gene>
    <name evidence="3" type="ORF">QQS35_21845</name>
</gene>
<name>A0ABT7LEQ1_9BACI</name>
<comment type="caution">
    <text evidence="3">The sequence shown here is derived from an EMBL/GenBank/DDBJ whole genome shotgun (WGS) entry which is preliminary data.</text>
</comment>
<dbReference type="PANTHER" id="PTHR43861">
    <property type="entry name" value="TRANS-ACONITATE 2-METHYLTRANSFERASE-RELATED"/>
    <property type="match status" value="1"/>
</dbReference>
<dbReference type="EC" id="2.1.-.-" evidence="3"/>
<dbReference type="SUPFAM" id="SSF53335">
    <property type="entry name" value="S-adenosyl-L-methionine-dependent methyltransferases"/>
    <property type="match status" value="1"/>
</dbReference>
<sequence>MSNTHWQRQDITNHYLEQVRGAVPFGAAQTNMMLQVVNHFQPTPTRIMDLGCGNGILAEVLLQTYPESTAILVDHSEPMVEAARLHMEPYKQRCEIFHGDLYQSIKQFANPNSVDCIISGYAIHHLSHQRKKELYKEIYDLLAPGGLFINVEHTASATPELERLHDELFISHLATHNKQDREEVATAYFQRPDKDDNILEKVDIQVDWLRKIGFNHADCYFKWMELAVFGGVK</sequence>
<reference evidence="3 4" key="1">
    <citation type="submission" date="2023-06" db="EMBL/GenBank/DDBJ databases">
        <title>Aquibacillus rhizosphaerae LR5S19.</title>
        <authorList>
            <person name="Sun J.-Q."/>
        </authorList>
    </citation>
    <scope>NUCLEOTIDE SEQUENCE [LARGE SCALE GENOMIC DNA]</scope>
    <source>
        <strain evidence="3 4">LR5S19</strain>
    </source>
</reference>
<dbReference type="GO" id="GO:0008168">
    <property type="term" value="F:methyltransferase activity"/>
    <property type="evidence" value="ECO:0007669"/>
    <property type="project" value="UniProtKB-KW"/>
</dbReference>
<dbReference type="CDD" id="cd02440">
    <property type="entry name" value="AdoMet_MTases"/>
    <property type="match status" value="1"/>
</dbReference>
<evidence type="ECO:0000313" key="3">
    <source>
        <dbReference type="EMBL" id="MDL4843085.1"/>
    </source>
</evidence>
<dbReference type="Proteomes" id="UP001235343">
    <property type="component" value="Unassembled WGS sequence"/>
</dbReference>
<keyword evidence="1 3" id="KW-0808">Transferase</keyword>
<dbReference type="Pfam" id="PF13649">
    <property type="entry name" value="Methyltransf_25"/>
    <property type="match status" value="1"/>
</dbReference>
<protein>
    <submittedName>
        <fullName evidence="3">Class I SAM-dependent methyltransferase</fullName>
        <ecNumber evidence="3">2.1.-.-</ecNumber>
    </submittedName>
</protein>
<evidence type="ECO:0000256" key="1">
    <source>
        <dbReference type="ARBA" id="ARBA00022679"/>
    </source>
</evidence>
<proteinExistence type="predicted"/>
<keyword evidence="4" id="KW-1185">Reference proteome</keyword>
<dbReference type="GO" id="GO:0032259">
    <property type="term" value="P:methylation"/>
    <property type="evidence" value="ECO:0007669"/>
    <property type="project" value="UniProtKB-KW"/>
</dbReference>
<organism evidence="3 4">
    <name type="scientific">Aquibacillus rhizosphaerae</name>
    <dbReference type="NCBI Taxonomy" id="3051431"/>
    <lineage>
        <taxon>Bacteria</taxon>
        <taxon>Bacillati</taxon>
        <taxon>Bacillota</taxon>
        <taxon>Bacilli</taxon>
        <taxon>Bacillales</taxon>
        <taxon>Bacillaceae</taxon>
        <taxon>Aquibacillus</taxon>
    </lineage>
</organism>
<dbReference type="EMBL" id="JASTZU010000063">
    <property type="protein sequence ID" value="MDL4843085.1"/>
    <property type="molecule type" value="Genomic_DNA"/>
</dbReference>
<evidence type="ECO:0000259" key="2">
    <source>
        <dbReference type="Pfam" id="PF13649"/>
    </source>
</evidence>
<dbReference type="InterPro" id="IPR029063">
    <property type="entry name" value="SAM-dependent_MTases_sf"/>
</dbReference>
<dbReference type="PANTHER" id="PTHR43861:SF2">
    <property type="entry name" value="CARBOXY-S-ADENOSYL-L-METHIONINE SYNTHASE"/>
    <property type="match status" value="1"/>
</dbReference>
<dbReference type="RefSeq" id="WP_285934376.1">
    <property type="nucleotide sequence ID" value="NZ_JASTZU010000063.1"/>
</dbReference>